<evidence type="ECO:0000256" key="2">
    <source>
        <dbReference type="SAM" id="Phobius"/>
    </source>
</evidence>
<dbReference type="AlphaFoldDB" id="A0A401YYN0"/>
<feature type="transmembrane region" description="Helical" evidence="2">
    <location>
        <begin position="93"/>
        <end position="116"/>
    </location>
</feature>
<protein>
    <submittedName>
        <fullName evidence="3">Uncharacterized protein</fullName>
    </submittedName>
</protein>
<feature type="region of interest" description="Disordered" evidence="1">
    <location>
        <begin position="121"/>
        <end position="153"/>
    </location>
</feature>
<dbReference type="SUPFAM" id="SSF49785">
    <property type="entry name" value="Galactose-binding domain-like"/>
    <property type="match status" value="1"/>
</dbReference>
<dbReference type="InterPro" id="IPR008979">
    <property type="entry name" value="Galactose-bd-like_sf"/>
</dbReference>
<feature type="region of interest" description="Disordered" evidence="1">
    <location>
        <begin position="60"/>
        <end position="79"/>
    </location>
</feature>
<keyword evidence="2" id="KW-1133">Transmembrane helix</keyword>
<dbReference type="Proteomes" id="UP000286931">
    <property type="component" value="Unassembled WGS sequence"/>
</dbReference>
<keyword evidence="2" id="KW-0812">Transmembrane</keyword>
<accession>A0A401YYN0</accession>
<keyword evidence="4" id="KW-1185">Reference proteome</keyword>
<sequence>MTLFRRRRSDDLAELHRLGRVRRENLPPADAETALRRLHATVDTHPALPPGPPPKIVTAARPPENVPAPHRAPAPRHAPLPPMPSGIVMNGPSYLRAAIVGTAGAVVAALITVIVLQPHDEPAGHSAPAPTTAEARPPTHAGTPPVTASPGNGLALETLRIPGGVEDRIVGGDTLLGCEPGPRRYRLDGKYRTFDARLRVPSSGTTPVTVTLTVDGFDGGPLVASATAMPGGPPATLHANMQGVGILSLTVQRSDDPADCSPAELLQPVLTK</sequence>
<evidence type="ECO:0000256" key="1">
    <source>
        <dbReference type="SAM" id="MobiDB-lite"/>
    </source>
</evidence>
<comment type="caution">
    <text evidence="3">The sequence shown here is derived from an EMBL/GenBank/DDBJ whole genome shotgun (WGS) entry which is preliminary data.</text>
</comment>
<evidence type="ECO:0000313" key="3">
    <source>
        <dbReference type="EMBL" id="GCD99701.1"/>
    </source>
</evidence>
<reference evidence="3 4" key="1">
    <citation type="submission" date="2018-12" db="EMBL/GenBank/DDBJ databases">
        <title>Draft genome sequence of Embleya hyalina NBRC 13850T.</title>
        <authorList>
            <person name="Komaki H."/>
            <person name="Hosoyama A."/>
            <person name="Kimura A."/>
            <person name="Ichikawa N."/>
            <person name="Tamura T."/>
        </authorList>
    </citation>
    <scope>NUCLEOTIDE SEQUENCE [LARGE SCALE GENOMIC DNA]</scope>
    <source>
        <strain evidence="3 4">NBRC 13850</strain>
    </source>
</reference>
<gene>
    <name evidence="3" type="ORF">EHYA_07423</name>
</gene>
<evidence type="ECO:0000313" key="4">
    <source>
        <dbReference type="Proteomes" id="UP000286931"/>
    </source>
</evidence>
<feature type="compositionally biased region" description="Low complexity" evidence="1">
    <location>
        <begin position="127"/>
        <end position="139"/>
    </location>
</feature>
<organism evidence="3 4">
    <name type="scientific">Embleya hyalina</name>
    <dbReference type="NCBI Taxonomy" id="516124"/>
    <lineage>
        <taxon>Bacteria</taxon>
        <taxon>Bacillati</taxon>
        <taxon>Actinomycetota</taxon>
        <taxon>Actinomycetes</taxon>
        <taxon>Kitasatosporales</taxon>
        <taxon>Streptomycetaceae</taxon>
        <taxon>Embleya</taxon>
    </lineage>
</organism>
<proteinExistence type="predicted"/>
<keyword evidence="2" id="KW-0472">Membrane</keyword>
<feature type="compositionally biased region" description="Pro residues" evidence="1">
    <location>
        <begin position="64"/>
        <end position="79"/>
    </location>
</feature>
<name>A0A401YYN0_9ACTN</name>
<dbReference type="EMBL" id="BIFH01000034">
    <property type="protein sequence ID" value="GCD99701.1"/>
    <property type="molecule type" value="Genomic_DNA"/>
</dbReference>